<dbReference type="Proteomes" id="UP000650424">
    <property type="component" value="Unassembled WGS sequence"/>
</dbReference>
<dbReference type="InterPro" id="IPR049788">
    <property type="entry name" value="PpnN"/>
</dbReference>
<organism evidence="6 7">
    <name type="scientific">Undibacterium hunanense</name>
    <dbReference type="NCBI Taxonomy" id="2762292"/>
    <lineage>
        <taxon>Bacteria</taxon>
        <taxon>Pseudomonadati</taxon>
        <taxon>Pseudomonadota</taxon>
        <taxon>Betaproteobacteria</taxon>
        <taxon>Burkholderiales</taxon>
        <taxon>Oxalobacteraceae</taxon>
        <taxon>Undibacterium</taxon>
    </lineage>
</organism>
<comment type="caution">
    <text evidence="6">The sequence shown here is derived from an EMBL/GenBank/DDBJ whole genome shotgun (WGS) entry which is preliminary data.</text>
</comment>
<dbReference type="SUPFAM" id="SSF102405">
    <property type="entry name" value="MCP/YpsA-like"/>
    <property type="match status" value="1"/>
</dbReference>
<comment type="catalytic activity">
    <reaction evidence="1">
        <text>AMP + H2O = D-ribose 5-phosphate + adenine</text>
        <dbReference type="Rhea" id="RHEA:20129"/>
        <dbReference type="ChEBI" id="CHEBI:15377"/>
        <dbReference type="ChEBI" id="CHEBI:16708"/>
        <dbReference type="ChEBI" id="CHEBI:78346"/>
        <dbReference type="ChEBI" id="CHEBI:456215"/>
        <dbReference type="EC" id="3.2.2.4"/>
    </reaction>
</comment>
<dbReference type="EMBL" id="JACOGF010000003">
    <property type="protein sequence ID" value="MBC3917532.1"/>
    <property type="molecule type" value="Genomic_DNA"/>
</dbReference>
<feature type="domain" description="Pyrimidine/purine nucleotide 5'-monophosphate nucleosidase N-terminal" evidence="5">
    <location>
        <begin position="3"/>
        <end position="110"/>
    </location>
</feature>
<dbReference type="Gene3D" id="3.40.50.450">
    <property type="match status" value="1"/>
</dbReference>
<name>A0ABR6ZNU6_9BURK</name>
<evidence type="ECO:0000313" key="7">
    <source>
        <dbReference type="Proteomes" id="UP000650424"/>
    </source>
</evidence>
<dbReference type="EC" id="3.2.2.4" evidence="2"/>
<sequence>MDTQISPEGRMEVLSKAEVLQLLDNSHGGLYQVFRSCALAVLNCGSGLDDGKELLERYKNFDISIVQRERGIKLDVKGAPASAFVDGVMIKGIQEHLFAVLRDILFIKAEIGDVRKFDLGTTEGISDAVFHVLRNANLLRPQVNPNMVVCWGGHSISGAEYDYTKQVGYQLGLRGMDICTGCGPGAMKGPMKGATIGHAKQRVTTGRYLGITEPGIIAAEAPNPIVNHLVILPDIEKRLEAFVRVGHAVVVFPGGAGTAEEILYLLGILLHPDNAELPFPLIFTGPESAADYFRQIDQFIAATLGPEAQKNYQIIVNDPARVAQEVHAGIKKVREFRKARGDAYYFNWLLKIDAEFQKPFEPTHENMRNLALHKNQETHLLAANLRRAFSGVVAGNVKNQGIRAIEKHGHFEIRGDSEIMASMDTLLASFVAQSRMKLPGKAYTPCYRVIK</sequence>
<protein>
    <recommendedName>
        <fullName evidence="3">AMP nucleosidase</fullName>
        <ecNumber evidence="2">3.2.2.4</ecNumber>
    </recommendedName>
    <alternativeName>
        <fullName evidence="3">AMP nucleosidase</fullName>
    </alternativeName>
</protein>
<evidence type="ECO:0000256" key="3">
    <source>
        <dbReference type="ARBA" id="ARBA00031983"/>
    </source>
</evidence>
<feature type="domain" description="Pyrimidine/purine nucleotide 5'-monophosphate nucleosidase C-terminal" evidence="4">
    <location>
        <begin position="330"/>
        <end position="450"/>
    </location>
</feature>
<dbReference type="PANTHER" id="PTHR43393">
    <property type="entry name" value="CYTOKININ RIBOSIDE 5'-MONOPHOSPHATE PHOSPHORIBOHYDROLASE"/>
    <property type="match status" value="1"/>
</dbReference>
<evidence type="ECO:0000259" key="5">
    <source>
        <dbReference type="Pfam" id="PF14793"/>
    </source>
</evidence>
<reference evidence="6 7" key="1">
    <citation type="submission" date="2020-08" db="EMBL/GenBank/DDBJ databases">
        <title>Novel species isolated from subtropical streams in China.</title>
        <authorList>
            <person name="Lu H."/>
        </authorList>
    </citation>
    <scope>NUCLEOTIDE SEQUENCE [LARGE SCALE GENOMIC DNA]</scope>
    <source>
        <strain evidence="6 7">CY18W</strain>
    </source>
</reference>
<dbReference type="InterPro" id="IPR031100">
    <property type="entry name" value="LOG_fam"/>
</dbReference>
<dbReference type="Pfam" id="PF14793">
    <property type="entry name" value="DUF4478"/>
    <property type="match status" value="1"/>
</dbReference>
<keyword evidence="7" id="KW-1185">Reference proteome</keyword>
<gene>
    <name evidence="6" type="ORF">H8L32_08620</name>
</gene>
<dbReference type="InterPro" id="IPR052341">
    <property type="entry name" value="LOG_family_nucleotidases"/>
</dbReference>
<dbReference type="PANTHER" id="PTHR43393:SF1">
    <property type="entry name" value="PYRIMIDINE_PURINE NUCLEOTIDE 5'-MONOPHOSPHATE NUCLEOSIDASE"/>
    <property type="match status" value="1"/>
</dbReference>
<dbReference type="NCBIfam" id="NF038390">
    <property type="entry name" value="Nsidase_PpnN"/>
    <property type="match status" value="1"/>
</dbReference>
<proteinExistence type="predicted"/>
<evidence type="ECO:0000313" key="6">
    <source>
        <dbReference type="EMBL" id="MBC3917532.1"/>
    </source>
</evidence>
<dbReference type="InterPro" id="IPR037153">
    <property type="entry name" value="PpnN-like_sf"/>
</dbReference>
<evidence type="ECO:0000259" key="4">
    <source>
        <dbReference type="Pfam" id="PF11892"/>
    </source>
</evidence>
<evidence type="ECO:0000256" key="2">
    <source>
        <dbReference type="ARBA" id="ARBA00011985"/>
    </source>
</evidence>
<dbReference type="Pfam" id="PF03641">
    <property type="entry name" value="Lysine_decarbox"/>
    <property type="match status" value="1"/>
</dbReference>
<dbReference type="Gene3D" id="3.30.1850.10">
    <property type="entry name" value="MoCo carrier protein-like"/>
    <property type="match status" value="1"/>
</dbReference>
<evidence type="ECO:0000256" key="1">
    <source>
        <dbReference type="ARBA" id="ARBA00000274"/>
    </source>
</evidence>
<accession>A0ABR6ZNU6</accession>
<dbReference type="InterPro" id="IPR021826">
    <property type="entry name" value="PpnN_C"/>
</dbReference>
<dbReference type="InterPro" id="IPR027820">
    <property type="entry name" value="PpnN_N"/>
</dbReference>
<dbReference type="Pfam" id="PF11892">
    <property type="entry name" value="PpnN_C"/>
    <property type="match status" value="1"/>
</dbReference>